<name>A0AAJ4ZDF2_PANPU</name>
<feature type="transmembrane region" description="Helical" evidence="1">
    <location>
        <begin position="93"/>
        <end position="110"/>
    </location>
</feature>
<dbReference type="Proteomes" id="UP000254589">
    <property type="component" value="Unassembled WGS sequence"/>
</dbReference>
<dbReference type="KEGG" id="ppul:RO07_07740"/>
<dbReference type="Proteomes" id="UP000035086">
    <property type="component" value="Chromosome"/>
</dbReference>
<reference evidence="3 5" key="3">
    <citation type="submission" date="2018-06" db="EMBL/GenBank/DDBJ databases">
        <authorList>
            <consortium name="Pathogen Informatics"/>
            <person name="Doyle S."/>
        </authorList>
    </citation>
    <scope>NUCLEOTIDE SEQUENCE [LARGE SCALE GENOMIC DNA]</scope>
    <source>
        <strain evidence="3 5">NCTC13159</strain>
    </source>
</reference>
<proteinExistence type="predicted"/>
<feature type="transmembrane region" description="Helical" evidence="1">
    <location>
        <begin position="116"/>
        <end position="138"/>
    </location>
</feature>
<sequence length="203" mass="21008">MTEKIRTVRLYGALGAKYGRVHRFAINTPSEAFRALASQCKGFYEDLVSSRARGLGYAVLVGKRHLCESELDLPPGADDIRIAPVVLGSKRGGLFQVMLGAAIIATAWALGPSSTLIGTFSAGGATQAGAMFGAAMFLGGVTQLLSPAQQGLSVKDSPDNGASYNFNGPVNTQAQGNPVPVLYGRMVVGGAVISAGIYAEDQA</sequence>
<evidence type="ECO:0000256" key="1">
    <source>
        <dbReference type="SAM" id="Phobius"/>
    </source>
</evidence>
<dbReference type="RefSeq" id="WP_039406639.1">
    <property type="nucleotide sequence ID" value="NZ_CP010310.2"/>
</dbReference>
<accession>A0AAJ4ZDF2</accession>
<reference evidence="4" key="1">
    <citation type="submission" date="2014-12" db="EMBL/GenBank/DDBJ databases">
        <title>Complete Genome Sequencing of Pandoraea pulmonicola DSM 16583.</title>
        <authorList>
            <person name="Chan K.-G."/>
        </authorList>
    </citation>
    <scope>NUCLEOTIDE SEQUENCE [LARGE SCALE GENOMIC DNA]</scope>
    <source>
        <strain evidence="4">DSM 16583</strain>
    </source>
</reference>
<evidence type="ECO:0000313" key="3">
    <source>
        <dbReference type="EMBL" id="SUA91224.1"/>
    </source>
</evidence>
<evidence type="ECO:0000313" key="2">
    <source>
        <dbReference type="EMBL" id="AJC20391.1"/>
    </source>
</evidence>
<evidence type="ECO:0000313" key="4">
    <source>
        <dbReference type="Proteomes" id="UP000035086"/>
    </source>
</evidence>
<keyword evidence="4" id="KW-1185">Reference proteome</keyword>
<keyword evidence="1" id="KW-1133">Transmembrane helix</keyword>
<dbReference type="EMBL" id="UGSJ01000001">
    <property type="protein sequence ID" value="SUA91224.1"/>
    <property type="molecule type" value="Genomic_DNA"/>
</dbReference>
<organism evidence="3 5">
    <name type="scientific">Pandoraea pulmonicola</name>
    <dbReference type="NCBI Taxonomy" id="93221"/>
    <lineage>
        <taxon>Bacteria</taxon>
        <taxon>Pseudomonadati</taxon>
        <taxon>Pseudomonadota</taxon>
        <taxon>Betaproteobacteria</taxon>
        <taxon>Burkholderiales</taxon>
        <taxon>Burkholderiaceae</taxon>
        <taxon>Pandoraea</taxon>
    </lineage>
</organism>
<keyword evidence="1" id="KW-0472">Membrane</keyword>
<evidence type="ECO:0000313" key="5">
    <source>
        <dbReference type="Proteomes" id="UP000254589"/>
    </source>
</evidence>
<protein>
    <submittedName>
        <fullName evidence="2">Phage tail protein</fullName>
    </submittedName>
    <submittedName>
        <fullName evidence="3">Phage-related protein, tail component</fullName>
    </submittedName>
</protein>
<reference evidence="2" key="2">
    <citation type="submission" date="2016-11" db="EMBL/GenBank/DDBJ databases">
        <title>Complete Genome Sequencing of Pandoraea pulmonicola DSM 16583.</title>
        <authorList>
            <person name="Chan K.-G."/>
        </authorList>
    </citation>
    <scope>NUCLEOTIDE SEQUENCE</scope>
    <source>
        <strain evidence="2">DSM 16583</strain>
    </source>
</reference>
<dbReference type="EMBL" id="CP010310">
    <property type="protein sequence ID" value="AJC20391.1"/>
    <property type="molecule type" value="Genomic_DNA"/>
</dbReference>
<keyword evidence="1" id="KW-0812">Transmembrane</keyword>
<gene>
    <name evidence="3" type="ORF">NCTC13159_02715</name>
    <name evidence="2" type="ORF">RO07_07740</name>
</gene>
<dbReference type="AlphaFoldDB" id="A0AAJ4ZDF2"/>